<dbReference type="SMART" id="SM00530">
    <property type="entry name" value="HTH_XRE"/>
    <property type="match status" value="1"/>
</dbReference>
<sequence length="108" mass="11730">MATATNLPVDRAIKALGQSIELARRRRGLSQADLASRMGVSVSTVRRLEDGHPGIALSYLASALQVFGELEKLRLLLDTPTDSVGLALMDAQLPARIYSKRRKAPKAF</sequence>
<dbReference type="EMBL" id="PEKC01000123">
    <property type="protein sequence ID" value="PII34183.1"/>
    <property type="molecule type" value="Genomic_DNA"/>
</dbReference>
<name>A0A2G7T530_9FLAO</name>
<protein>
    <submittedName>
        <fullName evidence="2">XRE family transcriptional regulator</fullName>
    </submittedName>
</protein>
<dbReference type="GO" id="GO:0003677">
    <property type="term" value="F:DNA binding"/>
    <property type="evidence" value="ECO:0007669"/>
    <property type="project" value="InterPro"/>
</dbReference>
<evidence type="ECO:0000313" key="2">
    <source>
        <dbReference type="EMBL" id="PII34183.1"/>
    </source>
</evidence>
<accession>A0A2G7T530</accession>
<feature type="domain" description="HTH cro/C1-type" evidence="1">
    <location>
        <begin position="20"/>
        <end position="73"/>
    </location>
</feature>
<dbReference type="InterPro" id="IPR001387">
    <property type="entry name" value="Cro/C1-type_HTH"/>
</dbReference>
<dbReference type="CDD" id="cd00093">
    <property type="entry name" value="HTH_XRE"/>
    <property type="match status" value="1"/>
</dbReference>
<gene>
    <name evidence="2" type="ORF">CTI11_22645</name>
</gene>
<dbReference type="PROSITE" id="PS50943">
    <property type="entry name" value="HTH_CROC1"/>
    <property type="match status" value="1"/>
</dbReference>
<evidence type="ECO:0000259" key="1">
    <source>
        <dbReference type="PROSITE" id="PS50943"/>
    </source>
</evidence>
<comment type="caution">
    <text evidence="2">The sequence shown here is derived from an EMBL/GenBank/DDBJ whole genome shotgun (WGS) entry which is preliminary data.</text>
</comment>
<dbReference type="AlphaFoldDB" id="A0A2G7T530"/>
<dbReference type="Pfam" id="PF13560">
    <property type="entry name" value="HTH_31"/>
    <property type="match status" value="1"/>
</dbReference>
<dbReference type="InterPro" id="IPR010982">
    <property type="entry name" value="Lambda_DNA-bd_dom_sf"/>
</dbReference>
<reference evidence="2" key="1">
    <citation type="submission" date="2017-10" db="EMBL/GenBank/DDBJ databases">
        <title>Chryseobacterium sp. B5 is a hydrocarbonoclastic and plant growth promoting bacterium.</title>
        <authorList>
            <person name="Thijs S."/>
            <person name="Gkorezis P."/>
            <person name="Van Hamme J."/>
        </authorList>
    </citation>
    <scope>NUCLEOTIDE SEQUENCE</scope>
    <source>
        <strain evidence="2">B5</strain>
    </source>
</reference>
<proteinExistence type="predicted"/>
<dbReference type="Gene3D" id="1.10.260.40">
    <property type="entry name" value="lambda repressor-like DNA-binding domains"/>
    <property type="match status" value="1"/>
</dbReference>
<dbReference type="SUPFAM" id="SSF47413">
    <property type="entry name" value="lambda repressor-like DNA-binding domains"/>
    <property type="match status" value="1"/>
</dbReference>
<organism evidence="2">
    <name type="scientific">Chryseobacterium sp. B5</name>
    <dbReference type="NCBI Taxonomy" id="2050562"/>
    <lineage>
        <taxon>Bacteria</taxon>
        <taxon>Pseudomonadati</taxon>
        <taxon>Bacteroidota</taxon>
        <taxon>Flavobacteriia</taxon>
        <taxon>Flavobacteriales</taxon>
        <taxon>Weeksellaceae</taxon>
        <taxon>Chryseobacterium group</taxon>
        <taxon>Chryseobacterium</taxon>
    </lineage>
</organism>